<sequence length="82" mass="9345">MISAEENKTLMEIGPGTLMGELMRRYWMPLAAQAELDDNPTKNVRLMGEDLVLYKDKSGTYGLIDLHCPHRRADMSYGILEE</sequence>
<dbReference type="Pfam" id="PF00355">
    <property type="entry name" value="Rieske"/>
    <property type="match status" value="1"/>
</dbReference>
<organism evidence="7">
    <name type="scientific">marine metagenome</name>
    <dbReference type="NCBI Taxonomy" id="408172"/>
    <lineage>
        <taxon>unclassified sequences</taxon>
        <taxon>metagenomes</taxon>
        <taxon>ecological metagenomes</taxon>
    </lineage>
</organism>
<name>A0A382WJK7_9ZZZZ</name>
<evidence type="ECO:0000313" key="7">
    <source>
        <dbReference type="EMBL" id="SVD58973.1"/>
    </source>
</evidence>
<evidence type="ECO:0000259" key="6">
    <source>
        <dbReference type="PROSITE" id="PS51296"/>
    </source>
</evidence>
<dbReference type="PANTHER" id="PTHR21266">
    <property type="entry name" value="IRON-SULFUR DOMAIN CONTAINING PROTEIN"/>
    <property type="match status" value="1"/>
</dbReference>
<accession>A0A382WJK7</accession>
<dbReference type="Gene3D" id="2.102.10.10">
    <property type="entry name" value="Rieske [2Fe-2S] iron-sulphur domain"/>
    <property type="match status" value="1"/>
</dbReference>
<dbReference type="EMBL" id="UINC01160367">
    <property type="protein sequence ID" value="SVD58973.1"/>
    <property type="molecule type" value="Genomic_DNA"/>
</dbReference>
<evidence type="ECO:0000256" key="3">
    <source>
        <dbReference type="ARBA" id="ARBA00023002"/>
    </source>
</evidence>
<dbReference type="InterPro" id="IPR036922">
    <property type="entry name" value="Rieske_2Fe-2S_sf"/>
</dbReference>
<dbReference type="PANTHER" id="PTHR21266:SF59">
    <property type="entry name" value="BLR4922 PROTEIN"/>
    <property type="match status" value="1"/>
</dbReference>
<dbReference type="AlphaFoldDB" id="A0A382WJK7"/>
<dbReference type="GO" id="GO:0051537">
    <property type="term" value="F:2 iron, 2 sulfur cluster binding"/>
    <property type="evidence" value="ECO:0007669"/>
    <property type="project" value="UniProtKB-KW"/>
</dbReference>
<keyword evidence="4" id="KW-0408">Iron</keyword>
<feature type="domain" description="Rieske" evidence="6">
    <location>
        <begin position="27"/>
        <end position="82"/>
    </location>
</feature>
<dbReference type="InterPro" id="IPR050584">
    <property type="entry name" value="Cholesterol_7-desaturase"/>
</dbReference>
<keyword evidence="1" id="KW-0001">2Fe-2S</keyword>
<dbReference type="GO" id="GO:0046872">
    <property type="term" value="F:metal ion binding"/>
    <property type="evidence" value="ECO:0007669"/>
    <property type="project" value="UniProtKB-KW"/>
</dbReference>
<feature type="non-terminal residue" evidence="7">
    <location>
        <position position="82"/>
    </location>
</feature>
<dbReference type="PROSITE" id="PS51296">
    <property type="entry name" value="RIESKE"/>
    <property type="match status" value="1"/>
</dbReference>
<evidence type="ECO:0000256" key="1">
    <source>
        <dbReference type="ARBA" id="ARBA00022714"/>
    </source>
</evidence>
<dbReference type="GO" id="GO:0016491">
    <property type="term" value="F:oxidoreductase activity"/>
    <property type="evidence" value="ECO:0007669"/>
    <property type="project" value="UniProtKB-KW"/>
</dbReference>
<dbReference type="InterPro" id="IPR017941">
    <property type="entry name" value="Rieske_2Fe-2S"/>
</dbReference>
<reference evidence="7" key="1">
    <citation type="submission" date="2018-05" db="EMBL/GenBank/DDBJ databases">
        <authorList>
            <person name="Lanie J.A."/>
            <person name="Ng W.-L."/>
            <person name="Kazmierczak K.M."/>
            <person name="Andrzejewski T.M."/>
            <person name="Davidsen T.M."/>
            <person name="Wayne K.J."/>
            <person name="Tettelin H."/>
            <person name="Glass J.I."/>
            <person name="Rusch D."/>
            <person name="Podicherti R."/>
            <person name="Tsui H.-C.T."/>
            <person name="Winkler M.E."/>
        </authorList>
    </citation>
    <scope>NUCLEOTIDE SEQUENCE</scope>
</reference>
<keyword evidence="5" id="KW-0411">Iron-sulfur</keyword>
<evidence type="ECO:0000256" key="5">
    <source>
        <dbReference type="ARBA" id="ARBA00023014"/>
    </source>
</evidence>
<keyword evidence="2" id="KW-0479">Metal-binding</keyword>
<gene>
    <name evidence="7" type="ORF">METZ01_LOCUS411827</name>
</gene>
<dbReference type="SUPFAM" id="SSF50022">
    <property type="entry name" value="ISP domain"/>
    <property type="match status" value="1"/>
</dbReference>
<keyword evidence="3" id="KW-0560">Oxidoreductase</keyword>
<proteinExistence type="predicted"/>
<evidence type="ECO:0000256" key="4">
    <source>
        <dbReference type="ARBA" id="ARBA00023004"/>
    </source>
</evidence>
<evidence type="ECO:0000256" key="2">
    <source>
        <dbReference type="ARBA" id="ARBA00022723"/>
    </source>
</evidence>
<protein>
    <recommendedName>
        <fullName evidence="6">Rieske domain-containing protein</fullName>
    </recommendedName>
</protein>